<keyword evidence="3" id="KW-0804">Transcription</keyword>
<dbReference type="CDD" id="cd01392">
    <property type="entry name" value="HTH_LacI"/>
    <property type="match status" value="1"/>
</dbReference>
<dbReference type="InterPro" id="IPR010982">
    <property type="entry name" value="Lambda_DNA-bd_dom_sf"/>
</dbReference>
<evidence type="ECO:0000256" key="2">
    <source>
        <dbReference type="ARBA" id="ARBA00023125"/>
    </source>
</evidence>
<dbReference type="PANTHER" id="PTHR30146">
    <property type="entry name" value="LACI-RELATED TRANSCRIPTIONAL REPRESSOR"/>
    <property type="match status" value="1"/>
</dbReference>
<comment type="caution">
    <text evidence="5">The sequence shown here is derived from an EMBL/GenBank/DDBJ whole genome shotgun (WGS) entry which is preliminary data.</text>
</comment>
<dbReference type="SUPFAM" id="SSF53822">
    <property type="entry name" value="Periplasmic binding protein-like I"/>
    <property type="match status" value="1"/>
</dbReference>
<dbReference type="GO" id="GO:0003677">
    <property type="term" value="F:DNA binding"/>
    <property type="evidence" value="ECO:0007669"/>
    <property type="project" value="UniProtKB-KW"/>
</dbReference>
<dbReference type="Pfam" id="PF00356">
    <property type="entry name" value="LacI"/>
    <property type="match status" value="1"/>
</dbReference>
<evidence type="ECO:0000259" key="4">
    <source>
        <dbReference type="PROSITE" id="PS50932"/>
    </source>
</evidence>
<dbReference type="CDD" id="cd06279">
    <property type="entry name" value="PBP1_LacI-like"/>
    <property type="match status" value="1"/>
</dbReference>
<dbReference type="InterPro" id="IPR000843">
    <property type="entry name" value="HTH_LacI"/>
</dbReference>
<sequence>MTSHTRVTMADVAAAAGVSVMSVSYAYGRPERVSDETRAKVFDAAERLGYTGPHRGAQSLRSGRSNNLAVLLTEKLTYAFDDPQARRFLSGVADACLDTDTGLVILPNTRVARDVDRVRDAAVDGYVFWTTVTGDPLLDAAVATGRPVCVQGGPEHDGTTLISIDDAAAAEEVALIAFAGAARPLVLAFPADEHRERCLVHGPDPEAIDFPVTRNRLRGYRAAAEALGLDWSAVPVAFGTGSFRSEGTRAMEDHLDVLRPDTVLAMSDEVALGALAVVRDRGLEVPGDLAIVGWDDTEEAAGAGLTTVAQSLYEQGRSAARAVLAGEPVATPEWHVVRRTSTR</sequence>
<protein>
    <submittedName>
        <fullName evidence="5">DNA-binding LacI/PurR family transcriptional regulator</fullName>
    </submittedName>
</protein>
<dbReference type="InterPro" id="IPR028082">
    <property type="entry name" value="Peripla_BP_I"/>
</dbReference>
<dbReference type="SMART" id="SM00354">
    <property type="entry name" value="HTH_LACI"/>
    <property type="match status" value="1"/>
</dbReference>
<evidence type="ECO:0000256" key="3">
    <source>
        <dbReference type="ARBA" id="ARBA00023163"/>
    </source>
</evidence>
<dbReference type="EMBL" id="JAFBBK010000001">
    <property type="protein sequence ID" value="MBM7416085.1"/>
    <property type="molecule type" value="Genomic_DNA"/>
</dbReference>
<name>A0ABS2KVW4_9NOCA</name>
<feature type="domain" description="HTH lacI-type" evidence="4">
    <location>
        <begin position="7"/>
        <end position="62"/>
    </location>
</feature>
<dbReference type="SUPFAM" id="SSF47413">
    <property type="entry name" value="lambda repressor-like DNA-binding domains"/>
    <property type="match status" value="1"/>
</dbReference>
<dbReference type="PROSITE" id="PS50932">
    <property type="entry name" value="HTH_LACI_2"/>
    <property type="match status" value="1"/>
</dbReference>
<gene>
    <name evidence="5" type="ORF">JOE42_002818</name>
</gene>
<dbReference type="Gene3D" id="1.10.260.40">
    <property type="entry name" value="lambda repressor-like DNA-binding domains"/>
    <property type="match status" value="1"/>
</dbReference>
<keyword evidence="6" id="KW-1185">Reference proteome</keyword>
<evidence type="ECO:0000313" key="5">
    <source>
        <dbReference type="EMBL" id="MBM7416085.1"/>
    </source>
</evidence>
<reference evidence="5 6" key="1">
    <citation type="submission" date="2021-01" db="EMBL/GenBank/DDBJ databases">
        <title>Genomics of switchgrass bacterial isolates.</title>
        <authorList>
            <person name="Shade A."/>
        </authorList>
    </citation>
    <scope>NUCLEOTIDE SEQUENCE [LARGE SCALE GENOMIC DNA]</scope>
    <source>
        <strain evidence="5 6">PvP111</strain>
    </source>
</reference>
<organism evidence="5 6">
    <name type="scientific">Rhodococcoides corynebacterioides</name>
    <dbReference type="NCBI Taxonomy" id="53972"/>
    <lineage>
        <taxon>Bacteria</taxon>
        <taxon>Bacillati</taxon>
        <taxon>Actinomycetota</taxon>
        <taxon>Actinomycetes</taxon>
        <taxon>Mycobacteriales</taxon>
        <taxon>Nocardiaceae</taxon>
        <taxon>Rhodococcoides</taxon>
    </lineage>
</organism>
<accession>A0ABS2KVW4</accession>
<dbReference type="RefSeq" id="WP_239532453.1">
    <property type="nucleotide sequence ID" value="NZ_JAFBBK010000001.1"/>
</dbReference>
<dbReference type="PANTHER" id="PTHR30146:SF138">
    <property type="entry name" value="TRANSCRIPTIONAL REGULATORY PROTEIN"/>
    <property type="match status" value="1"/>
</dbReference>
<keyword evidence="1" id="KW-0805">Transcription regulation</keyword>
<dbReference type="Gene3D" id="3.40.50.2300">
    <property type="match status" value="2"/>
</dbReference>
<dbReference type="Proteomes" id="UP000703038">
    <property type="component" value="Unassembled WGS sequence"/>
</dbReference>
<evidence type="ECO:0000256" key="1">
    <source>
        <dbReference type="ARBA" id="ARBA00023015"/>
    </source>
</evidence>
<keyword evidence="2 5" id="KW-0238">DNA-binding</keyword>
<evidence type="ECO:0000313" key="6">
    <source>
        <dbReference type="Proteomes" id="UP000703038"/>
    </source>
</evidence>
<proteinExistence type="predicted"/>
<dbReference type="InterPro" id="IPR046335">
    <property type="entry name" value="LacI/GalR-like_sensor"/>
</dbReference>
<dbReference type="Pfam" id="PF13377">
    <property type="entry name" value="Peripla_BP_3"/>
    <property type="match status" value="1"/>
</dbReference>